<evidence type="ECO:0000313" key="4">
    <source>
        <dbReference type="Proteomes" id="UP000663870"/>
    </source>
</evidence>
<accession>A0A815YAC6</accession>
<dbReference type="Proteomes" id="UP000663870">
    <property type="component" value="Unassembled WGS sequence"/>
</dbReference>
<dbReference type="Proteomes" id="UP000663854">
    <property type="component" value="Unassembled WGS sequence"/>
</dbReference>
<keyword evidence="1" id="KW-0732">Signal</keyword>
<evidence type="ECO:0000313" key="3">
    <source>
        <dbReference type="EMBL" id="CAF1568954.1"/>
    </source>
</evidence>
<protein>
    <submittedName>
        <fullName evidence="3">Uncharacterized protein</fullName>
    </submittedName>
</protein>
<comment type="caution">
    <text evidence="3">The sequence shown here is derived from an EMBL/GenBank/DDBJ whole genome shotgun (WGS) entry which is preliminary data.</text>
</comment>
<name>A0A815YAC6_9BILA</name>
<evidence type="ECO:0000256" key="1">
    <source>
        <dbReference type="SAM" id="SignalP"/>
    </source>
</evidence>
<sequence length="171" mass="18699">MLSCTVICVIFSIVILGIRSEISCTFSRSTKKVKCGSQECSANTDDTPVGEYKLGAVEWNSGKERNWVNLYPKKKSGSGYWDYYCENPDSGRSKIALHPGSVSQGCISVPDSQCWGKLETLLKQQTPYSFSVTGVEHSGLGYLTTFSCNGNWLNSQKIKTVSVIGSLQVTS</sequence>
<evidence type="ECO:0000313" key="2">
    <source>
        <dbReference type="EMBL" id="CAF1236002.1"/>
    </source>
</evidence>
<dbReference type="EMBL" id="CAJNOH010001624">
    <property type="protein sequence ID" value="CAF1236002.1"/>
    <property type="molecule type" value="Genomic_DNA"/>
</dbReference>
<feature type="chain" id="PRO_5036229299" evidence="1">
    <location>
        <begin position="21"/>
        <end position="171"/>
    </location>
</feature>
<proteinExistence type="predicted"/>
<gene>
    <name evidence="3" type="ORF">JXQ802_LOCUS45017</name>
    <name evidence="2" type="ORF">PYM288_LOCUS26628</name>
</gene>
<dbReference type="AlphaFoldDB" id="A0A815YAC6"/>
<reference evidence="3" key="1">
    <citation type="submission" date="2021-02" db="EMBL/GenBank/DDBJ databases">
        <authorList>
            <person name="Nowell W R."/>
        </authorList>
    </citation>
    <scope>NUCLEOTIDE SEQUENCE</scope>
</reference>
<keyword evidence="4" id="KW-1185">Reference proteome</keyword>
<organism evidence="3 4">
    <name type="scientific">Rotaria sordida</name>
    <dbReference type="NCBI Taxonomy" id="392033"/>
    <lineage>
        <taxon>Eukaryota</taxon>
        <taxon>Metazoa</taxon>
        <taxon>Spiralia</taxon>
        <taxon>Gnathifera</taxon>
        <taxon>Rotifera</taxon>
        <taxon>Eurotatoria</taxon>
        <taxon>Bdelloidea</taxon>
        <taxon>Philodinida</taxon>
        <taxon>Philodinidae</taxon>
        <taxon>Rotaria</taxon>
    </lineage>
</organism>
<feature type="signal peptide" evidence="1">
    <location>
        <begin position="1"/>
        <end position="20"/>
    </location>
</feature>
<dbReference type="EMBL" id="CAJNOL010003617">
    <property type="protein sequence ID" value="CAF1568954.1"/>
    <property type="molecule type" value="Genomic_DNA"/>
</dbReference>